<dbReference type="NCBIfam" id="NF004344">
    <property type="entry name" value="PRK05724.1"/>
    <property type="match status" value="1"/>
</dbReference>
<keyword evidence="8 10" id="KW-0275">Fatty acid biosynthesis</keyword>
<name>A0ABY7VN09_9BACT</name>
<dbReference type="EC" id="2.1.3.15" evidence="10"/>
<evidence type="ECO:0000256" key="1">
    <source>
        <dbReference type="ARBA" id="ARBA00004956"/>
    </source>
</evidence>
<comment type="pathway">
    <text evidence="1 10">Lipid metabolism; malonyl-CoA biosynthesis; malonyl-CoA from acetyl-CoA: step 1/1.</text>
</comment>
<dbReference type="InterPro" id="IPR029045">
    <property type="entry name" value="ClpP/crotonase-like_dom_sf"/>
</dbReference>
<keyword evidence="7 10" id="KW-0443">Lipid metabolism</keyword>
<dbReference type="SUPFAM" id="SSF52096">
    <property type="entry name" value="ClpP/crotonase"/>
    <property type="match status" value="1"/>
</dbReference>
<proteinExistence type="inferred from homology"/>
<dbReference type="PRINTS" id="PR01069">
    <property type="entry name" value="ACCCTRFRASEA"/>
</dbReference>
<dbReference type="InterPro" id="IPR011763">
    <property type="entry name" value="COA_CT_C"/>
</dbReference>
<evidence type="ECO:0000256" key="7">
    <source>
        <dbReference type="ARBA" id="ARBA00023098"/>
    </source>
</evidence>
<keyword evidence="3 10" id="KW-0808">Transferase</keyword>
<evidence type="ECO:0000256" key="10">
    <source>
        <dbReference type="HAMAP-Rule" id="MF_00823"/>
    </source>
</evidence>
<evidence type="ECO:0000313" key="13">
    <source>
        <dbReference type="Proteomes" id="UP001214250"/>
    </source>
</evidence>
<protein>
    <recommendedName>
        <fullName evidence="10">Acetyl-coenzyme A carboxylase carboxyl transferase subunit alpha</fullName>
        <shortName evidence="10">ACCase subunit alpha</shortName>
        <shortName evidence="10">Acetyl-CoA carboxylase carboxyltransferase subunit alpha</shortName>
        <ecNumber evidence="10">2.1.3.15</ecNumber>
    </recommendedName>
</protein>
<comment type="function">
    <text evidence="10">Component of the acetyl coenzyme A carboxylase (ACC) complex. First, biotin carboxylase catalyzes the carboxylation of biotin on its carrier protein (BCCP) and then the CO(2) group is transferred by the carboxyltransferase to acetyl-CoA to form malonyl-CoA.</text>
</comment>
<keyword evidence="4 10" id="KW-0547">Nucleotide-binding</keyword>
<evidence type="ECO:0000256" key="9">
    <source>
        <dbReference type="ARBA" id="ARBA00049152"/>
    </source>
</evidence>
<dbReference type="InterPro" id="IPR001095">
    <property type="entry name" value="Acetyl_CoA_COase_a_su"/>
</dbReference>
<organism evidence="12 13">
    <name type="scientific">Lentisphaera profundi</name>
    <dbReference type="NCBI Taxonomy" id="1658616"/>
    <lineage>
        <taxon>Bacteria</taxon>
        <taxon>Pseudomonadati</taxon>
        <taxon>Lentisphaerota</taxon>
        <taxon>Lentisphaeria</taxon>
        <taxon>Lentisphaerales</taxon>
        <taxon>Lentisphaeraceae</taxon>
        <taxon>Lentisphaera</taxon>
    </lineage>
</organism>
<comment type="catalytic activity">
    <reaction evidence="9 10">
        <text>N(6)-carboxybiotinyl-L-lysyl-[protein] + acetyl-CoA = N(6)-biotinyl-L-lysyl-[protein] + malonyl-CoA</text>
        <dbReference type="Rhea" id="RHEA:54728"/>
        <dbReference type="Rhea" id="RHEA-COMP:10505"/>
        <dbReference type="Rhea" id="RHEA-COMP:10506"/>
        <dbReference type="ChEBI" id="CHEBI:57288"/>
        <dbReference type="ChEBI" id="CHEBI:57384"/>
        <dbReference type="ChEBI" id="CHEBI:83144"/>
        <dbReference type="ChEBI" id="CHEBI:83145"/>
        <dbReference type="EC" id="2.1.3.15"/>
    </reaction>
</comment>
<dbReference type="EMBL" id="CP117811">
    <property type="protein sequence ID" value="WDE95460.1"/>
    <property type="molecule type" value="Genomic_DNA"/>
</dbReference>
<dbReference type="GO" id="GO:0003989">
    <property type="term" value="F:acetyl-CoA carboxylase activity"/>
    <property type="evidence" value="ECO:0007669"/>
    <property type="project" value="UniProtKB-EC"/>
</dbReference>
<evidence type="ECO:0000256" key="5">
    <source>
        <dbReference type="ARBA" id="ARBA00022832"/>
    </source>
</evidence>
<evidence type="ECO:0000313" key="12">
    <source>
        <dbReference type="EMBL" id="WDE95460.1"/>
    </source>
</evidence>
<sequence length="320" mass="35693">MENFVLEFEKPIIELKSKLSEIQEFGESNNIDMSRQVNELETQIKTKSEDIFNSLTPWQRVQVARHPQRPYSLDYLNIFTSDFIELKGDRRHGNDAAIIGGFAKLRDGRKVMVIAQQKGRDLKERSLRNFGMAHPEGYRKALRLMQLADKVGCPIITFIDTPGAYPGIASEERHVGEAIAVNLLEMFKIRVPIISIVIGEGGSGGALGIGVANKVLIMENAYYSVISPEGCAGIIWKDGAKAPEAAAAMKISAKELLELKVVDDIVMEPLGGAHKNHEQAANALYDMINSQLSELSEMSEQEILDQRYNRFRQIGSFLEN</sequence>
<evidence type="ECO:0000256" key="6">
    <source>
        <dbReference type="ARBA" id="ARBA00022840"/>
    </source>
</evidence>
<dbReference type="PANTHER" id="PTHR42853">
    <property type="entry name" value="ACETYL-COENZYME A CARBOXYLASE CARBOXYL TRANSFERASE SUBUNIT ALPHA"/>
    <property type="match status" value="1"/>
</dbReference>
<evidence type="ECO:0000256" key="4">
    <source>
        <dbReference type="ARBA" id="ARBA00022741"/>
    </source>
</evidence>
<dbReference type="PROSITE" id="PS50989">
    <property type="entry name" value="COA_CT_CTER"/>
    <property type="match status" value="1"/>
</dbReference>
<keyword evidence="6 10" id="KW-0067">ATP-binding</keyword>
<dbReference type="RefSeq" id="WP_274149033.1">
    <property type="nucleotide sequence ID" value="NZ_CP117811.1"/>
</dbReference>
<keyword evidence="2 10" id="KW-0444">Lipid biosynthesis</keyword>
<evidence type="ECO:0000256" key="8">
    <source>
        <dbReference type="ARBA" id="ARBA00023160"/>
    </source>
</evidence>
<comment type="subunit">
    <text evidence="10">Acetyl-CoA carboxylase is a heterohexamer composed of biotin carboxyl carrier protein (AccB), biotin carboxylase (AccC) and two subunits each of ACCase subunit alpha (AccA) and ACCase subunit beta (AccD).</text>
</comment>
<keyword evidence="13" id="KW-1185">Reference proteome</keyword>
<comment type="subcellular location">
    <subcellularLocation>
        <location evidence="10">Cytoplasm</location>
    </subcellularLocation>
</comment>
<comment type="similarity">
    <text evidence="10">Belongs to the AccA family.</text>
</comment>
<keyword evidence="5 10" id="KW-0276">Fatty acid metabolism</keyword>
<keyword evidence="12" id="KW-0436">Ligase</keyword>
<dbReference type="Gene3D" id="3.90.226.10">
    <property type="entry name" value="2-enoyl-CoA Hydratase, Chain A, domain 1"/>
    <property type="match status" value="1"/>
</dbReference>
<keyword evidence="10" id="KW-0963">Cytoplasm</keyword>
<dbReference type="PANTHER" id="PTHR42853:SF3">
    <property type="entry name" value="ACETYL-COENZYME A CARBOXYLASE CARBOXYL TRANSFERASE SUBUNIT ALPHA, CHLOROPLASTIC"/>
    <property type="match status" value="1"/>
</dbReference>
<evidence type="ECO:0000259" key="11">
    <source>
        <dbReference type="PROSITE" id="PS50989"/>
    </source>
</evidence>
<dbReference type="Proteomes" id="UP001214250">
    <property type="component" value="Chromosome 1"/>
</dbReference>
<dbReference type="NCBIfam" id="TIGR00513">
    <property type="entry name" value="accA"/>
    <property type="match status" value="1"/>
</dbReference>
<dbReference type="Pfam" id="PF03255">
    <property type="entry name" value="ACCA"/>
    <property type="match status" value="1"/>
</dbReference>
<dbReference type="NCBIfam" id="NF041504">
    <property type="entry name" value="AccA_sub"/>
    <property type="match status" value="1"/>
</dbReference>
<accession>A0ABY7VN09</accession>
<dbReference type="HAMAP" id="MF_00823">
    <property type="entry name" value="AcetylCoA_CT_alpha"/>
    <property type="match status" value="1"/>
</dbReference>
<reference evidence="12 13" key="1">
    <citation type="submission" date="2023-02" db="EMBL/GenBank/DDBJ databases">
        <title>Genome sequence of Lentisphaera profundi SAORIC-696.</title>
        <authorList>
            <person name="Kim e."/>
            <person name="Cho J.-C."/>
            <person name="Choi A."/>
            <person name="Kang I."/>
        </authorList>
    </citation>
    <scope>NUCLEOTIDE SEQUENCE [LARGE SCALE GENOMIC DNA]</scope>
    <source>
        <strain evidence="12 13">SAORIC-696</strain>
    </source>
</reference>
<evidence type="ECO:0000256" key="2">
    <source>
        <dbReference type="ARBA" id="ARBA00022516"/>
    </source>
</evidence>
<feature type="domain" description="CoA carboxyltransferase C-terminal" evidence="11">
    <location>
        <begin position="43"/>
        <end position="294"/>
    </location>
</feature>
<evidence type="ECO:0000256" key="3">
    <source>
        <dbReference type="ARBA" id="ARBA00022679"/>
    </source>
</evidence>
<gene>
    <name evidence="10" type="primary">accA</name>
    <name evidence="12" type="ORF">PQO03_06980</name>
</gene>